<evidence type="ECO:0000313" key="9">
    <source>
        <dbReference type="EMBL" id="CAB4863368.1"/>
    </source>
</evidence>
<dbReference type="Gene3D" id="1.20.1250.20">
    <property type="entry name" value="MFS general substrate transporter like domains"/>
    <property type="match status" value="1"/>
</dbReference>
<feature type="transmembrane region" description="Helical" evidence="7">
    <location>
        <begin position="441"/>
        <end position="459"/>
    </location>
</feature>
<reference evidence="10" key="1">
    <citation type="submission" date="2020-05" db="EMBL/GenBank/DDBJ databases">
        <authorList>
            <person name="Chiriac C."/>
            <person name="Salcher M."/>
            <person name="Ghai R."/>
            <person name="Kavagutti S V."/>
        </authorList>
    </citation>
    <scope>NUCLEOTIDE SEQUENCE</scope>
</reference>
<evidence type="ECO:0000256" key="3">
    <source>
        <dbReference type="ARBA" id="ARBA00022692"/>
    </source>
</evidence>
<feature type="transmembrane region" description="Helical" evidence="7">
    <location>
        <begin position="351"/>
        <end position="370"/>
    </location>
</feature>
<feature type="region of interest" description="Disordered" evidence="6">
    <location>
        <begin position="250"/>
        <end position="271"/>
    </location>
</feature>
<proteinExistence type="predicted"/>
<dbReference type="PANTHER" id="PTHR23513:SF18">
    <property type="entry name" value="INTEGRAL MEMBRANE PROTEIN"/>
    <property type="match status" value="1"/>
</dbReference>
<keyword evidence="3 7" id="KW-0812">Transmembrane</keyword>
<dbReference type="Pfam" id="PF07690">
    <property type="entry name" value="MFS_1"/>
    <property type="match status" value="1"/>
</dbReference>
<dbReference type="InterPro" id="IPR011701">
    <property type="entry name" value="MFS"/>
</dbReference>
<dbReference type="GO" id="GO:0005886">
    <property type="term" value="C:plasma membrane"/>
    <property type="evidence" value="ECO:0007669"/>
    <property type="project" value="UniProtKB-SubCell"/>
</dbReference>
<organism evidence="10">
    <name type="scientific">freshwater metagenome</name>
    <dbReference type="NCBI Taxonomy" id="449393"/>
    <lineage>
        <taxon>unclassified sequences</taxon>
        <taxon>metagenomes</taxon>
        <taxon>ecological metagenomes</taxon>
    </lineage>
</organism>
<comment type="subcellular location">
    <subcellularLocation>
        <location evidence="1">Cell membrane</location>
        <topology evidence="1">Multi-pass membrane protein</topology>
    </subcellularLocation>
</comment>
<protein>
    <submittedName>
        <fullName evidence="10">Unannotated protein</fullName>
    </submittedName>
</protein>
<feature type="transmembrane region" description="Helical" evidence="7">
    <location>
        <begin position="318"/>
        <end position="339"/>
    </location>
</feature>
<evidence type="ECO:0000256" key="1">
    <source>
        <dbReference type="ARBA" id="ARBA00004651"/>
    </source>
</evidence>
<evidence type="ECO:0000313" key="10">
    <source>
        <dbReference type="EMBL" id="CAB5032551.1"/>
    </source>
</evidence>
<keyword evidence="2" id="KW-1003">Cell membrane</keyword>
<feature type="transmembrane region" description="Helical" evidence="7">
    <location>
        <begin position="31"/>
        <end position="54"/>
    </location>
</feature>
<feature type="transmembrane region" description="Helical" evidence="7">
    <location>
        <begin position="188"/>
        <end position="207"/>
    </location>
</feature>
<evidence type="ECO:0000256" key="6">
    <source>
        <dbReference type="SAM" id="MobiDB-lite"/>
    </source>
</evidence>
<evidence type="ECO:0000256" key="5">
    <source>
        <dbReference type="ARBA" id="ARBA00023136"/>
    </source>
</evidence>
<dbReference type="AlphaFoldDB" id="A0A6J7RUJ9"/>
<dbReference type="EMBL" id="CAFABE010000026">
    <property type="protein sequence ID" value="CAB4825624.1"/>
    <property type="molecule type" value="Genomic_DNA"/>
</dbReference>
<dbReference type="EMBL" id="CAFBPM010000034">
    <property type="protein sequence ID" value="CAB5032551.1"/>
    <property type="molecule type" value="Genomic_DNA"/>
</dbReference>
<keyword evidence="4 7" id="KW-1133">Transmembrane helix</keyword>
<feature type="transmembrane region" description="Helical" evidence="7">
    <location>
        <begin position="120"/>
        <end position="137"/>
    </location>
</feature>
<dbReference type="GO" id="GO:0022857">
    <property type="term" value="F:transmembrane transporter activity"/>
    <property type="evidence" value="ECO:0007669"/>
    <property type="project" value="InterPro"/>
</dbReference>
<evidence type="ECO:0000256" key="2">
    <source>
        <dbReference type="ARBA" id="ARBA00022475"/>
    </source>
</evidence>
<dbReference type="InterPro" id="IPR036259">
    <property type="entry name" value="MFS_trans_sf"/>
</dbReference>
<feature type="transmembrane region" description="Helical" evidence="7">
    <location>
        <begin position="213"/>
        <end position="231"/>
    </location>
</feature>
<accession>A0A6J7RUJ9</accession>
<evidence type="ECO:0000256" key="7">
    <source>
        <dbReference type="SAM" id="Phobius"/>
    </source>
</evidence>
<gene>
    <name evidence="8" type="ORF">UFOPK3164_00729</name>
    <name evidence="9" type="ORF">UFOPK3427_00332</name>
    <name evidence="10" type="ORF">UFOPK4112_01841</name>
</gene>
<keyword evidence="5 7" id="KW-0472">Membrane</keyword>
<dbReference type="SUPFAM" id="SSF103473">
    <property type="entry name" value="MFS general substrate transporter"/>
    <property type="match status" value="1"/>
</dbReference>
<dbReference type="PANTHER" id="PTHR23513">
    <property type="entry name" value="INTEGRAL MEMBRANE EFFLUX PROTEIN-RELATED"/>
    <property type="match status" value="1"/>
</dbReference>
<sequence>MAVRARIVRLRSLAGEALQDLFDQSTPFGRLALVQVLMIAGDTLVTISLAGSLFFSISPTEAKSKVLLYLLLTIAPFAIVSPFLGPLIDRSRNTRRAMVVFSAVGRALLCPLMARDIHSLALFPEAFLILVLSKLYMVTRGALVPEIATAEEEMGDEYSSHEEADAYLTESTPDGRPQHGLAGWNAQLTLLGTLAGFVISIPGIILLKTIGSSAVLIFCAAVFICGTIAGFRLRLPRGRSDGDYDDEGYAYDDDVSVDDDRRGASSGWDDGDPDVVRLQPVTHPEVLLGLTANSLLRGLAGFLVFLLAFGLRRSHAPLWWYGLALGGSGIGALIGLALVPRLRSWMREPQMLMTALLLVCLGAIGASYLGGLPIQIVLALIVGIAGAIGQPSFDAMTQRYIPVAAQGRAFAKFATRQQLIWVIGAVIPVAISLTFVQGDIVMAAVAGGGALFYIFGRMSRLRRQRQRRRERGRR</sequence>
<evidence type="ECO:0000256" key="4">
    <source>
        <dbReference type="ARBA" id="ARBA00022989"/>
    </source>
</evidence>
<name>A0A6J7RUJ9_9ZZZZ</name>
<dbReference type="EMBL" id="CAFBLT010000001">
    <property type="protein sequence ID" value="CAB4863368.1"/>
    <property type="molecule type" value="Genomic_DNA"/>
</dbReference>
<evidence type="ECO:0000313" key="8">
    <source>
        <dbReference type="EMBL" id="CAB4825624.1"/>
    </source>
</evidence>
<feature type="transmembrane region" description="Helical" evidence="7">
    <location>
        <begin position="66"/>
        <end position="85"/>
    </location>
</feature>
<feature type="transmembrane region" description="Helical" evidence="7">
    <location>
        <begin position="418"/>
        <end position="435"/>
    </location>
</feature>
<feature type="transmembrane region" description="Helical" evidence="7">
    <location>
        <begin position="295"/>
        <end position="312"/>
    </location>
</feature>